<keyword evidence="2" id="KW-0732">Signal</keyword>
<dbReference type="PROSITE" id="PS51257">
    <property type="entry name" value="PROKAR_LIPOPROTEIN"/>
    <property type="match status" value="1"/>
</dbReference>
<dbReference type="AlphaFoldDB" id="A0A540WAZ9"/>
<reference evidence="3 4" key="1">
    <citation type="submission" date="2019-06" db="EMBL/GenBank/DDBJ databases">
        <title>Description of Kitasatospora acidophila sp. nov. isolated from pine grove soil, and reclassification of Streptomyces novaecaesareae to Kitasatospora novaeceasareae comb. nov.</title>
        <authorList>
            <person name="Kim M.J."/>
        </authorList>
    </citation>
    <scope>NUCLEOTIDE SEQUENCE [LARGE SCALE GENOMIC DNA]</scope>
    <source>
        <strain evidence="3 4">MMS16-CNU292</strain>
    </source>
</reference>
<dbReference type="EMBL" id="VIGB01000003">
    <property type="protein sequence ID" value="TQF06087.1"/>
    <property type="molecule type" value="Genomic_DNA"/>
</dbReference>
<keyword evidence="4" id="KW-1185">Reference proteome</keyword>
<name>A0A540WAZ9_9ACTN</name>
<gene>
    <name evidence="3" type="ORF">E6W39_32540</name>
</gene>
<evidence type="ECO:0000313" key="4">
    <source>
        <dbReference type="Proteomes" id="UP000319103"/>
    </source>
</evidence>
<evidence type="ECO:0000256" key="2">
    <source>
        <dbReference type="SAM" id="SignalP"/>
    </source>
</evidence>
<dbReference type="Proteomes" id="UP000319103">
    <property type="component" value="Unassembled WGS sequence"/>
</dbReference>
<feature type="chain" id="PRO_5038765049" description="Lipoprotein with Yx(FWY)xxD motif" evidence="2">
    <location>
        <begin position="22"/>
        <end position="186"/>
    </location>
</feature>
<feature type="region of interest" description="Disordered" evidence="1">
    <location>
        <begin position="27"/>
        <end position="55"/>
    </location>
</feature>
<proteinExistence type="predicted"/>
<dbReference type="Pfam" id="PF03640">
    <property type="entry name" value="Lipoprotein_15"/>
    <property type="match status" value="2"/>
</dbReference>
<dbReference type="RefSeq" id="WP_141636534.1">
    <property type="nucleotide sequence ID" value="NZ_VIGB01000003.1"/>
</dbReference>
<evidence type="ECO:0000256" key="1">
    <source>
        <dbReference type="SAM" id="MobiDB-lite"/>
    </source>
</evidence>
<dbReference type="PANTHER" id="PTHR39335">
    <property type="entry name" value="BLL4220 PROTEIN"/>
    <property type="match status" value="1"/>
</dbReference>
<feature type="region of interest" description="Disordered" evidence="1">
    <location>
        <begin position="166"/>
        <end position="186"/>
    </location>
</feature>
<comment type="caution">
    <text evidence="3">The sequence shown here is derived from an EMBL/GenBank/DDBJ whole genome shotgun (WGS) entry which is preliminary data.</text>
</comment>
<protein>
    <recommendedName>
        <fullName evidence="5">Lipoprotein with Yx(FWY)xxD motif</fullName>
    </recommendedName>
</protein>
<dbReference type="InterPro" id="IPR005297">
    <property type="entry name" value="Lipoprotein_repeat"/>
</dbReference>
<evidence type="ECO:0008006" key="5">
    <source>
        <dbReference type="Google" id="ProtNLM"/>
    </source>
</evidence>
<dbReference type="OrthoDB" id="597632at2"/>
<dbReference type="GO" id="GO:0043448">
    <property type="term" value="P:alkane catabolic process"/>
    <property type="evidence" value="ECO:0007669"/>
    <property type="project" value="TreeGrafter"/>
</dbReference>
<feature type="signal peptide" evidence="2">
    <location>
        <begin position="1"/>
        <end position="21"/>
    </location>
</feature>
<organism evidence="3 4">
    <name type="scientific">Kitasatospora acidiphila</name>
    <dbReference type="NCBI Taxonomy" id="2567942"/>
    <lineage>
        <taxon>Bacteria</taxon>
        <taxon>Bacillati</taxon>
        <taxon>Actinomycetota</taxon>
        <taxon>Actinomycetes</taxon>
        <taxon>Kitasatosporales</taxon>
        <taxon>Streptomycetaceae</taxon>
        <taxon>Kitasatospora</taxon>
    </lineage>
</organism>
<dbReference type="PANTHER" id="PTHR39335:SF1">
    <property type="entry name" value="BLL4220 PROTEIN"/>
    <property type="match status" value="1"/>
</dbReference>
<feature type="compositionally biased region" description="Low complexity" evidence="1">
    <location>
        <begin position="40"/>
        <end position="51"/>
    </location>
</feature>
<sequence>MSTIRRVGLLAASGAAAVAFATACGSSGYHSSTTPPPSGPSSTAPMTPSPGQSATTVKVTNNGSLSQILTDSNGFTLYRFDVDSNNPPTSNCNTGCIDTWSPATVTGQPTGTGVDASQLSTITRPDGTKQLTFHGWPLYRYSGDSKAGQTNGQAIGGTWWAVTPSGGKAMAASSSPTAPPSTGGGY</sequence>
<accession>A0A540WAZ9</accession>
<evidence type="ECO:0000313" key="3">
    <source>
        <dbReference type="EMBL" id="TQF06087.1"/>
    </source>
</evidence>